<dbReference type="EMBL" id="JAGFOA010000007">
    <property type="protein sequence ID" value="MBO3664885.1"/>
    <property type="molecule type" value="Genomic_DNA"/>
</dbReference>
<dbReference type="AlphaFoldDB" id="A0A939QQI2"/>
<feature type="domain" description="Phosphogluconate dehydrogenase NAD-binding putative C-terminal" evidence="2">
    <location>
        <begin position="180"/>
        <end position="250"/>
    </location>
</feature>
<dbReference type="GO" id="GO:0050661">
    <property type="term" value="F:NADP binding"/>
    <property type="evidence" value="ECO:0007669"/>
    <property type="project" value="InterPro"/>
</dbReference>
<name>A0A939QQI2_9MICO</name>
<accession>A0A939QQI2</accession>
<evidence type="ECO:0000259" key="2">
    <source>
        <dbReference type="Pfam" id="PF09130"/>
    </source>
</evidence>
<dbReference type="RefSeq" id="WP_208505021.1">
    <property type="nucleotide sequence ID" value="NZ_JAGFOA010000007.1"/>
</dbReference>
<dbReference type="SUPFAM" id="SSF51735">
    <property type="entry name" value="NAD(P)-binding Rossmann-fold domains"/>
    <property type="match status" value="1"/>
</dbReference>
<organism evidence="3 4">
    <name type="scientific">Microbacterium stercoris</name>
    <dbReference type="NCBI Taxonomy" id="2820289"/>
    <lineage>
        <taxon>Bacteria</taxon>
        <taxon>Bacillati</taxon>
        <taxon>Actinomycetota</taxon>
        <taxon>Actinomycetes</taxon>
        <taxon>Micrococcales</taxon>
        <taxon>Microbacteriaceae</taxon>
        <taxon>Microbacterium</taxon>
    </lineage>
</organism>
<sequence>MTRIAVLGLGEAGTLYARALSAAGAPVTGFDPWVVREDAGQVERLEDAMRDAELVLSLVGARAAVEAAEAAVVHLPAGALLADLNTSSPEVKRDVARVAHAAAIRIADVAVLAPVARAGLRTPLLASGEGAEAFAEVMRPYGAPVDIAPGGIGDAARLKLLRSVFMKGMAALVIENLEAARAMGSEEWLRGQLRAELGATGYDTIQRMVPGTYRHAARREHEMRAALAMLEELGTPSDMTHATRTWLQRISEQR</sequence>
<evidence type="ECO:0000259" key="1">
    <source>
        <dbReference type="Pfam" id="PF03446"/>
    </source>
</evidence>
<dbReference type="Gene3D" id="3.40.50.720">
    <property type="entry name" value="NAD(P)-binding Rossmann-like Domain"/>
    <property type="match status" value="1"/>
</dbReference>
<dbReference type="Pfam" id="PF03446">
    <property type="entry name" value="NAD_binding_2"/>
    <property type="match status" value="1"/>
</dbReference>
<dbReference type="Gene3D" id="1.10.1040.10">
    <property type="entry name" value="N-(1-d-carboxylethyl)-l-norvaline Dehydrogenase, domain 2"/>
    <property type="match status" value="1"/>
</dbReference>
<dbReference type="Proteomes" id="UP000680132">
    <property type="component" value="Unassembled WGS sequence"/>
</dbReference>
<evidence type="ECO:0000313" key="4">
    <source>
        <dbReference type="Proteomes" id="UP000680132"/>
    </source>
</evidence>
<dbReference type="InterPro" id="IPR006115">
    <property type="entry name" value="6PGDH_NADP-bd"/>
</dbReference>
<protein>
    <submittedName>
        <fullName evidence="3">NAD(P)-dependent oxidoreductase</fullName>
    </submittedName>
</protein>
<dbReference type="InterPro" id="IPR008927">
    <property type="entry name" value="6-PGluconate_DH-like_C_sf"/>
</dbReference>
<keyword evidence="4" id="KW-1185">Reference proteome</keyword>
<dbReference type="SUPFAM" id="SSF48179">
    <property type="entry name" value="6-phosphogluconate dehydrogenase C-terminal domain-like"/>
    <property type="match status" value="1"/>
</dbReference>
<proteinExistence type="predicted"/>
<feature type="domain" description="6-phosphogluconate dehydrogenase NADP-binding" evidence="1">
    <location>
        <begin position="3"/>
        <end position="130"/>
    </location>
</feature>
<dbReference type="InterPro" id="IPR013328">
    <property type="entry name" value="6PGD_dom2"/>
</dbReference>
<dbReference type="InterPro" id="IPR015814">
    <property type="entry name" value="Pgluconate_DH_NAD-bd_C"/>
</dbReference>
<comment type="caution">
    <text evidence="3">The sequence shown here is derived from an EMBL/GenBank/DDBJ whole genome shotgun (WGS) entry which is preliminary data.</text>
</comment>
<gene>
    <name evidence="3" type="ORF">J5V96_15420</name>
</gene>
<dbReference type="Pfam" id="PF09130">
    <property type="entry name" value="DUF1932"/>
    <property type="match status" value="1"/>
</dbReference>
<reference evidence="3" key="1">
    <citation type="submission" date="2021-03" db="EMBL/GenBank/DDBJ databases">
        <title>Microbacterium sp. nov., a novel actinobacterium isolated from cow dung.</title>
        <authorList>
            <person name="Zhang L."/>
        </authorList>
    </citation>
    <scope>NUCLEOTIDE SEQUENCE</scope>
    <source>
        <strain evidence="3">NEAU-LLB</strain>
    </source>
</reference>
<dbReference type="InterPro" id="IPR036291">
    <property type="entry name" value="NAD(P)-bd_dom_sf"/>
</dbReference>
<evidence type="ECO:0000313" key="3">
    <source>
        <dbReference type="EMBL" id="MBO3664885.1"/>
    </source>
</evidence>